<dbReference type="InterPro" id="IPR027417">
    <property type="entry name" value="P-loop_NTPase"/>
</dbReference>
<evidence type="ECO:0000259" key="1">
    <source>
        <dbReference type="SMART" id="SM00943"/>
    </source>
</evidence>
<dbReference type="CDD" id="cd04859">
    <property type="entry name" value="Prim_Pol"/>
    <property type="match status" value="1"/>
</dbReference>
<gene>
    <name evidence="2" type="ORF">DesU5LDRAFT_3795</name>
</gene>
<dbReference type="SMART" id="SM00943">
    <property type="entry name" value="Prim-Pol"/>
    <property type="match status" value="1"/>
</dbReference>
<feature type="domain" description="DNA primase/polymerase bifunctional N-terminal" evidence="1">
    <location>
        <begin position="26"/>
        <end position="200"/>
    </location>
</feature>
<evidence type="ECO:0000313" key="2">
    <source>
        <dbReference type="EMBL" id="EIG55411.1"/>
    </source>
</evidence>
<proteinExistence type="predicted"/>
<organism evidence="2">
    <name type="scientific">Desulfovibrio sp. U5L</name>
    <dbReference type="NCBI Taxonomy" id="596152"/>
    <lineage>
        <taxon>Bacteria</taxon>
        <taxon>Pseudomonadati</taxon>
        <taxon>Thermodesulfobacteriota</taxon>
        <taxon>Desulfovibrionia</taxon>
        <taxon>Desulfovibrionales</taxon>
        <taxon>Desulfovibrionaceae</taxon>
        <taxon>Desulfovibrio</taxon>
    </lineage>
</organism>
<dbReference type="EMBL" id="JH600068">
    <property type="protein sequence ID" value="EIG55411.1"/>
    <property type="molecule type" value="Genomic_DNA"/>
</dbReference>
<accession>I2Q6K5</accession>
<name>I2Q6K5_9BACT</name>
<dbReference type="SUPFAM" id="SSF56747">
    <property type="entry name" value="Prim-pol domain"/>
    <property type="match status" value="1"/>
</dbReference>
<reference evidence="2" key="1">
    <citation type="submission" date="2011-11" db="EMBL/GenBank/DDBJ databases">
        <title>Improved High-Quality Draft sequence of Desulfovibrio sp. U5L.</title>
        <authorList>
            <consortium name="US DOE Joint Genome Institute"/>
            <person name="Lucas S."/>
            <person name="Han J."/>
            <person name="Lapidus A."/>
            <person name="Cheng J.-F."/>
            <person name="Goodwin L."/>
            <person name="Pitluck S."/>
            <person name="Peters L."/>
            <person name="Ovchinnikova G."/>
            <person name="Held B."/>
            <person name="Detter J.C."/>
            <person name="Han C."/>
            <person name="Tapia R."/>
            <person name="Land M."/>
            <person name="Hauser L."/>
            <person name="Kyrpides N."/>
            <person name="Ivanova N."/>
            <person name="Pagani I."/>
            <person name="Gabster J."/>
            <person name="Walker C."/>
            <person name="Stolyar S."/>
            <person name="Stahl D."/>
            <person name="Arkin A."/>
            <person name="Dehal P."/>
            <person name="Hazen T."/>
            <person name="Woyke T."/>
        </authorList>
    </citation>
    <scope>NUCLEOTIDE SEQUENCE [LARGE SCALE GENOMIC DNA]</scope>
    <source>
        <strain evidence="2">U5L</strain>
    </source>
</reference>
<dbReference type="STRING" id="596152.DesU5LDRAFT_3795"/>
<dbReference type="HOGENOM" id="CLU_404263_0_0_7"/>
<dbReference type="OrthoDB" id="5437955at2"/>
<dbReference type="Pfam" id="PF13481">
    <property type="entry name" value="AAA_25"/>
    <property type="match status" value="1"/>
</dbReference>
<dbReference type="Pfam" id="PF09250">
    <property type="entry name" value="Prim-Pol"/>
    <property type="match status" value="1"/>
</dbReference>
<dbReference type="InterPro" id="IPR015330">
    <property type="entry name" value="DNA_primase/pol_bifunc_N"/>
</dbReference>
<sequence>MGFIRDDIYQMILKSEQLADDERLSIFEYLSQKFSVIPLQGGFASPIDAAGDPDELKRMAKKLKRPIESGWNKWCENKRPFERKDFSADRAGIACGPASDVLVLDVDDMGRFWEVLEFNGIEQTLPPTFAVKTGGRGDRYHYYFKYPTDGKKYSNRSKSGCFDVRGVGGQVICPGSLHPETIKPYLVATNEDILDAPEWLLEYSSRSREIFTKEEPESTSRKSFPNTTRADTSDIELSEIISGEMDFFIANLPVSDDVKQKIMTQYTHGSRSEASWSVLLGLLNAKVDERSIRRIYDHYPIGDKSRQKPEWFEQEVERAKNLIAQNPIGVDMQLGFQSGSNDSSSDSGYSFITGLDVLNSPQNFEFIIDNFWPKNEPLLITGPGGSGKSVMTLQIAMDLVFPPQKGLLDRFQVMSSEHKVMFVQSENSLVGLKRRMEIIAKSYPIPPDVIRDKLLFFGKKGDVRSSGDINGDKLKHPLERIHGQTNFDILILDPLISFHDQDENSNDAMRRFLDKFFDFCDKLKVTPLMIHHHGKFRSEKGIGGGRGASAIGDWSANTWELEFVEERKDKDGNVTQVAHHLFTQKKARSYESNAKMMLQMKDLRFYPIVFATSTSAAAKQDVKISFVVEALKSMGGTTANQKLLIQAVMDLCQKNKLPKVPAKATIISWINSAVANGHVKVQDGVGGVKGYSF</sequence>
<dbReference type="Gene3D" id="3.40.50.300">
    <property type="entry name" value="P-loop containing nucleotide triphosphate hydrolases"/>
    <property type="match status" value="1"/>
</dbReference>
<protein>
    <submittedName>
        <fullName evidence="2">RecA-family ATPase</fullName>
    </submittedName>
</protein>
<dbReference type="SUPFAM" id="SSF52540">
    <property type="entry name" value="P-loop containing nucleoside triphosphate hydrolases"/>
    <property type="match status" value="1"/>
</dbReference>
<dbReference type="eggNOG" id="COG0305">
    <property type="taxonomic scope" value="Bacteria"/>
</dbReference>
<dbReference type="AlphaFoldDB" id="I2Q6K5"/>